<dbReference type="Gene3D" id="2.40.160.20">
    <property type="match status" value="1"/>
</dbReference>
<dbReference type="STRING" id="40754.THII_1756"/>
<keyword evidence="3" id="KW-1185">Reference proteome</keyword>
<dbReference type="PANTHER" id="PTHR36920">
    <property type="match status" value="1"/>
</dbReference>
<dbReference type="SUPFAM" id="SSF56925">
    <property type="entry name" value="OMPA-like"/>
    <property type="match status" value="1"/>
</dbReference>
<dbReference type="InterPro" id="IPR011250">
    <property type="entry name" value="OMP/PagP_B-barrel"/>
</dbReference>
<feature type="chain" id="PRO_5001852669" evidence="1">
    <location>
        <begin position="26"/>
        <end position="232"/>
    </location>
</feature>
<gene>
    <name evidence="2" type="ORF">THII_1756</name>
</gene>
<dbReference type="EMBL" id="AP014633">
    <property type="protein sequence ID" value="BAP56053.1"/>
    <property type="molecule type" value="Genomic_DNA"/>
</dbReference>
<dbReference type="PANTHER" id="PTHR36920:SF1">
    <property type="entry name" value="OUTER MEMBRANE PROTEIN W"/>
    <property type="match status" value="1"/>
</dbReference>
<dbReference type="HOGENOM" id="CLU_042505_1_1_6"/>
<dbReference type="GO" id="GO:0019867">
    <property type="term" value="C:outer membrane"/>
    <property type="evidence" value="ECO:0007669"/>
    <property type="project" value="InterPro"/>
</dbReference>
<dbReference type="AlphaFoldDB" id="A0A090ADR9"/>
<evidence type="ECO:0000313" key="2">
    <source>
        <dbReference type="EMBL" id="BAP56053.1"/>
    </source>
</evidence>
<evidence type="ECO:0000256" key="1">
    <source>
        <dbReference type="SAM" id="SignalP"/>
    </source>
</evidence>
<protein>
    <submittedName>
        <fullName evidence="2">Outer membrane protein W</fullName>
    </submittedName>
</protein>
<dbReference type="InterPro" id="IPR005618">
    <property type="entry name" value="OMPW"/>
</dbReference>
<organism evidence="2 3">
    <name type="scientific">Thioploca ingrica</name>
    <dbReference type="NCBI Taxonomy" id="40754"/>
    <lineage>
        <taxon>Bacteria</taxon>
        <taxon>Pseudomonadati</taxon>
        <taxon>Pseudomonadota</taxon>
        <taxon>Gammaproteobacteria</taxon>
        <taxon>Thiotrichales</taxon>
        <taxon>Thiotrichaceae</taxon>
        <taxon>Thioploca</taxon>
    </lineage>
</organism>
<dbReference type="GO" id="GO:0055085">
    <property type="term" value="P:transmembrane transport"/>
    <property type="evidence" value="ECO:0007669"/>
    <property type="project" value="TreeGrafter"/>
</dbReference>
<dbReference type="Proteomes" id="UP000031623">
    <property type="component" value="Chromosome"/>
</dbReference>
<accession>A0A090ADR9</accession>
<dbReference type="Pfam" id="PF03922">
    <property type="entry name" value="OmpW"/>
    <property type="match status" value="1"/>
</dbReference>
<evidence type="ECO:0000313" key="3">
    <source>
        <dbReference type="Proteomes" id="UP000031623"/>
    </source>
</evidence>
<keyword evidence="1" id="KW-0732">Signal</keyword>
<sequence>MNLNKLTFPILLASGLSMVSFSTLAIDAGDWLIRGRLINIDPDSSSSDVTSSKTGGVVPNTSVSVDNAYTLDIDITYMFTPNIGAELLLDLSSKHKAQSEGSTLQSLAPGDIIETRVLPPALILQYHILPQGPVRPYFGLGFNYTYFFDEDSTSSLNKGLGGVSGVSLDSSFGWVAQLGVDYDMGDDWFLNADLKYMDISTTATFDSGALGHVSTDVDINPWVMGIGIGKRF</sequence>
<proteinExistence type="predicted"/>
<feature type="signal peptide" evidence="1">
    <location>
        <begin position="1"/>
        <end position="25"/>
    </location>
</feature>
<dbReference type="KEGG" id="tig:THII_1756"/>
<name>A0A090ADR9_9GAMM</name>
<reference evidence="2" key="1">
    <citation type="journal article" date="2014" name="ISME J.">
        <title>Ecophysiology of Thioploca ingrica as revealed by the complete genome sequence supplemented with proteomic evidence.</title>
        <authorList>
            <person name="Kojima H."/>
            <person name="Ogura Y."/>
            <person name="Yamamoto N."/>
            <person name="Togashi T."/>
            <person name="Mori H."/>
            <person name="Watanabe T."/>
            <person name="Nemoto F."/>
            <person name="Kurokawa K."/>
            <person name="Hayashi T."/>
            <person name="Fukui M."/>
        </authorList>
    </citation>
    <scope>NUCLEOTIDE SEQUENCE [LARGE SCALE GENOMIC DNA]</scope>
</reference>